<proteinExistence type="inferred from homology"/>
<evidence type="ECO:0000256" key="1">
    <source>
        <dbReference type="ARBA" id="ARBA00009684"/>
    </source>
</evidence>
<dbReference type="EMBL" id="CP001229">
    <property type="protein sequence ID" value="ACN98505.1"/>
    <property type="molecule type" value="Genomic_DNA"/>
</dbReference>
<keyword evidence="4 9" id="KW-0808">Transferase</keyword>
<dbReference type="Proteomes" id="UP000001369">
    <property type="component" value="Chromosome"/>
</dbReference>
<organism evidence="12 13">
    <name type="scientific">Sulfurihydrogenibium azorense (strain DSM 15241 / OCM 825 / Az-Fu1)</name>
    <dbReference type="NCBI Taxonomy" id="204536"/>
    <lineage>
        <taxon>Bacteria</taxon>
        <taxon>Pseudomonadati</taxon>
        <taxon>Aquificota</taxon>
        <taxon>Aquificia</taxon>
        <taxon>Aquificales</taxon>
        <taxon>Hydrogenothermaceae</taxon>
        <taxon>Sulfurihydrogenibium</taxon>
    </lineage>
</organism>
<sequence>MEVLLSPAKVNIGLWIVEKRDDGYHNIFSFFHTIDLYDRIYIKPSHTLTVKSSTLDPDLQEEKNIVYKTVTLFEKTTGIDQNWEIFIEKNIPVGGGLGGGSSNAAVVLQFLNSFYKNPLSEKDLFDLSVKIGADAPFFLKGGFALAQGIGEKLTFFDQRLNDELFLIYPNIKSNTGEVYSKVDKNMLTNKDDLNIILNLITEYGTKKIFEVAENKLGEIAKKIYPEIEEVYNFLEYLGYKPFITGSGSTVYCVGSPSKEVETACKVRNWKLIKTRFK</sequence>
<reference evidence="12 13" key="1">
    <citation type="journal article" date="2009" name="J. Bacteriol.">
        <title>Complete and draft genome sequences of six members of the Aquificales.</title>
        <authorList>
            <person name="Reysenbach A.L."/>
            <person name="Hamamura N."/>
            <person name="Podar M."/>
            <person name="Griffiths E."/>
            <person name="Ferreira S."/>
            <person name="Hochstein R."/>
            <person name="Heidelberg J."/>
            <person name="Johnson J."/>
            <person name="Mead D."/>
            <person name="Pohorille A."/>
            <person name="Sarmiento M."/>
            <person name="Schweighofer K."/>
            <person name="Seshadri R."/>
            <person name="Voytek M.A."/>
        </authorList>
    </citation>
    <scope>NUCLEOTIDE SEQUENCE [LARGE SCALE GENOMIC DNA]</scope>
    <source>
        <strain evidence="13">Az-Fu1 / DSM 15241 / OCM 825</strain>
    </source>
</reference>
<feature type="active site" evidence="9">
    <location>
        <position position="134"/>
    </location>
</feature>
<comment type="similarity">
    <text evidence="1 9">Belongs to the GHMP kinase family. IspE subfamily.</text>
</comment>
<evidence type="ECO:0000259" key="11">
    <source>
        <dbReference type="Pfam" id="PF08544"/>
    </source>
</evidence>
<keyword evidence="7 9" id="KW-0067">ATP-binding</keyword>
<comment type="function">
    <text evidence="9">Catalyzes the phosphorylation of the position 2 hydroxy group of 4-diphosphocytidyl-2C-methyl-D-erythritol.</text>
</comment>
<dbReference type="GO" id="GO:0019288">
    <property type="term" value="P:isopentenyl diphosphate biosynthetic process, methylerythritol 4-phosphate pathway"/>
    <property type="evidence" value="ECO:0007669"/>
    <property type="project" value="UniProtKB-UniRule"/>
</dbReference>
<comment type="pathway">
    <text evidence="9">Isoprenoid biosynthesis; isopentenyl diphosphate biosynthesis via DXP pathway; isopentenyl diphosphate from 1-deoxy-D-xylulose 5-phosphate: step 3/6.</text>
</comment>
<dbReference type="KEGG" id="saf:SULAZ_0216"/>
<dbReference type="Pfam" id="PF08544">
    <property type="entry name" value="GHMP_kinases_C"/>
    <property type="match status" value="1"/>
</dbReference>
<evidence type="ECO:0000256" key="6">
    <source>
        <dbReference type="ARBA" id="ARBA00022777"/>
    </source>
</evidence>
<dbReference type="HOGENOM" id="CLU_053057_2_0_0"/>
<keyword evidence="6 9" id="KW-0418">Kinase</keyword>
<dbReference type="eggNOG" id="COG1947">
    <property type="taxonomic scope" value="Bacteria"/>
</dbReference>
<dbReference type="PANTHER" id="PTHR43527:SF2">
    <property type="entry name" value="4-DIPHOSPHOCYTIDYL-2-C-METHYL-D-ERYTHRITOL KINASE, CHLOROPLASTIC"/>
    <property type="match status" value="1"/>
</dbReference>
<dbReference type="InterPro" id="IPR036554">
    <property type="entry name" value="GHMP_kinase_C_sf"/>
</dbReference>
<evidence type="ECO:0000256" key="4">
    <source>
        <dbReference type="ARBA" id="ARBA00022679"/>
    </source>
</evidence>
<dbReference type="GO" id="GO:0050515">
    <property type="term" value="F:4-(cytidine 5'-diphospho)-2-C-methyl-D-erythritol kinase activity"/>
    <property type="evidence" value="ECO:0007669"/>
    <property type="project" value="UniProtKB-UniRule"/>
</dbReference>
<evidence type="ECO:0000256" key="7">
    <source>
        <dbReference type="ARBA" id="ARBA00022840"/>
    </source>
</evidence>
<dbReference type="EC" id="2.7.1.148" evidence="2 9"/>
<dbReference type="NCBIfam" id="TIGR00154">
    <property type="entry name" value="ispE"/>
    <property type="match status" value="1"/>
</dbReference>
<dbReference type="InterPro" id="IPR006204">
    <property type="entry name" value="GHMP_kinase_N_dom"/>
</dbReference>
<protein>
    <recommendedName>
        <fullName evidence="3 9">4-diphosphocytidyl-2-C-methyl-D-erythritol kinase</fullName>
        <shortName evidence="9">CMK</shortName>
        <ecNumber evidence="2 9">2.7.1.148</ecNumber>
    </recommendedName>
    <alternativeName>
        <fullName evidence="8 9">4-(cytidine-5'-diphospho)-2-C-methyl-D-erythritol kinase</fullName>
    </alternativeName>
</protein>
<dbReference type="Pfam" id="PF00288">
    <property type="entry name" value="GHMP_kinases_N"/>
    <property type="match status" value="1"/>
</dbReference>
<evidence type="ECO:0000256" key="2">
    <source>
        <dbReference type="ARBA" id="ARBA00012052"/>
    </source>
</evidence>
<dbReference type="PIRSF" id="PIRSF010376">
    <property type="entry name" value="IspE"/>
    <property type="match status" value="1"/>
</dbReference>
<feature type="active site" evidence="9">
    <location>
        <position position="9"/>
    </location>
</feature>
<dbReference type="SUPFAM" id="SSF55060">
    <property type="entry name" value="GHMP Kinase, C-terminal domain"/>
    <property type="match status" value="1"/>
</dbReference>
<comment type="catalytic activity">
    <reaction evidence="9">
        <text>4-CDP-2-C-methyl-D-erythritol + ATP = 4-CDP-2-C-methyl-D-erythritol 2-phosphate + ADP + H(+)</text>
        <dbReference type="Rhea" id="RHEA:18437"/>
        <dbReference type="ChEBI" id="CHEBI:15378"/>
        <dbReference type="ChEBI" id="CHEBI:30616"/>
        <dbReference type="ChEBI" id="CHEBI:57823"/>
        <dbReference type="ChEBI" id="CHEBI:57919"/>
        <dbReference type="ChEBI" id="CHEBI:456216"/>
        <dbReference type="EC" id="2.7.1.148"/>
    </reaction>
</comment>
<dbReference type="RefSeq" id="WP_012673829.1">
    <property type="nucleotide sequence ID" value="NC_012438.1"/>
</dbReference>
<dbReference type="UniPathway" id="UPA00056">
    <property type="reaction ID" value="UER00094"/>
</dbReference>
<dbReference type="InterPro" id="IPR020568">
    <property type="entry name" value="Ribosomal_Su5_D2-typ_SF"/>
</dbReference>
<feature type="domain" description="GHMP kinase N-terminal" evidence="10">
    <location>
        <begin position="64"/>
        <end position="142"/>
    </location>
</feature>
<dbReference type="GO" id="GO:0005524">
    <property type="term" value="F:ATP binding"/>
    <property type="evidence" value="ECO:0007669"/>
    <property type="project" value="UniProtKB-UniRule"/>
</dbReference>
<gene>
    <name evidence="9 12" type="primary">ispE</name>
    <name evidence="12" type="ordered locus">SULAZ_0216</name>
</gene>
<dbReference type="NCBIfam" id="NF011205">
    <property type="entry name" value="PRK14611.1"/>
    <property type="match status" value="1"/>
</dbReference>
<evidence type="ECO:0000313" key="13">
    <source>
        <dbReference type="Proteomes" id="UP000001369"/>
    </source>
</evidence>
<evidence type="ECO:0000259" key="10">
    <source>
        <dbReference type="Pfam" id="PF00288"/>
    </source>
</evidence>
<dbReference type="AlphaFoldDB" id="C1DXV1"/>
<name>C1DXV1_SULAA</name>
<feature type="domain" description="GHMP kinase C-terminal" evidence="11">
    <location>
        <begin position="219"/>
        <end position="262"/>
    </location>
</feature>
<accession>C1DXV1</accession>
<dbReference type="OrthoDB" id="9809438at2"/>
<evidence type="ECO:0000313" key="12">
    <source>
        <dbReference type="EMBL" id="ACN98505.1"/>
    </source>
</evidence>
<evidence type="ECO:0000256" key="3">
    <source>
        <dbReference type="ARBA" id="ARBA00017473"/>
    </source>
</evidence>
<dbReference type="InterPro" id="IPR013750">
    <property type="entry name" value="GHMP_kinase_C_dom"/>
</dbReference>
<dbReference type="SUPFAM" id="SSF54211">
    <property type="entry name" value="Ribosomal protein S5 domain 2-like"/>
    <property type="match status" value="1"/>
</dbReference>
<keyword evidence="13" id="KW-1185">Reference proteome</keyword>
<dbReference type="STRING" id="204536.SULAZ_0216"/>
<evidence type="ECO:0000256" key="8">
    <source>
        <dbReference type="ARBA" id="ARBA00032554"/>
    </source>
</evidence>
<dbReference type="Gene3D" id="3.30.70.890">
    <property type="entry name" value="GHMP kinase, C-terminal domain"/>
    <property type="match status" value="1"/>
</dbReference>
<feature type="binding site" evidence="9">
    <location>
        <begin position="92"/>
        <end position="102"/>
    </location>
    <ligand>
        <name>ATP</name>
        <dbReference type="ChEBI" id="CHEBI:30616"/>
    </ligand>
</feature>
<dbReference type="HAMAP" id="MF_00061">
    <property type="entry name" value="IspE"/>
    <property type="match status" value="1"/>
</dbReference>
<dbReference type="Gene3D" id="3.30.230.10">
    <property type="match status" value="1"/>
</dbReference>
<dbReference type="PANTHER" id="PTHR43527">
    <property type="entry name" value="4-DIPHOSPHOCYTIDYL-2-C-METHYL-D-ERYTHRITOL KINASE, CHLOROPLASTIC"/>
    <property type="match status" value="1"/>
</dbReference>
<keyword evidence="5 9" id="KW-0547">Nucleotide-binding</keyword>
<dbReference type="InterPro" id="IPR004424">
    <property type="entry name" value="IspE"/>
</dbReference>
<dbReference type="InterPro" id="IPR014721">
    <property type="entry name" value="Ribsml_uS5_D2-typ_fold_subgr"/>
</dbReference>
<dbReference type="GO" id="GO:0016114">
    <property type="term" value="P:terpenoid biosynthetic process"/>
    <property type="evidence" value="ECO:0007669"/>
    <property type="project" value="UniProtKB-UniRule"/>
</dbReference>
<evidence type="ECO:0000256" key="9">
    <source>
        <dbReference type="HAMAP-Rule" id="MF_00061"/>
    </source>
</evidence>
<evidence type="ECO:0000256" key="5">
    <source>
        <dbReference type="ARBA" id="ARBA00022741"/>
    </source>
</evidence>
<keyword evidence="9" id="KW-0414">Isoprene biosynthesis</keyword>